<dbReference type="AlphaFoldDB" id="A0A314XJF9"/>
<evidence type="ECO:0000313" key="3">
    <source>
        <dbReference type="Proteomes" id="UP000250321"/>
    </source>
</evidence>
<protein>
    <submittedName>
        <fullName evidence="2">Putative inactive purple acid phosphatase 2</fullName>
    </submittedName>
</protein>
<dbReference type="EMBL" id="PJQY01002683">
    <property type="protein sequence ID" value="PQP91603.1"/>
    <property type="molecule type" value="Genomic_DNA"/>
</dbReference>
<dbReference type="InterPro" id="IPR015914">
    <property type="entry name" value="PAPs_N"/>
</dbReference>
<dbReference type="GO" id="GO:0046872">
    <property type="term" value="F:metal ion binding"/>
    <property type="evidence" value="ECO:0007669"/>
    <property type="project" value="InterPro"/>
</dbReference>
<dbReference type="GO" id="GO:0003993">
    <property type="term" value="F:acid phosphatase activity"/>
    <property type="evidence" value="ECO:0007669"/>
    <property type="project" value="InterPro"/>
</dbReference>
<organism evidence="2 3">
    <name type="scientific">Prunus yedoensis var. nudiflora</name>
    <dbReference type="NCBI Taxonomy" id="2094558"/>
    <lineage>
        <taxon>Eukaryota</taxon>
        <taxon>Viridiplantae</taxon>
        <taxon>Streptophyta</taxon>
        <taxon>Embryophyta</taxon>
        <taxon>Tracheophyta</taxon>
        <taxon>Spermatophyta</taxon>
        <taxon>Magnoliopsida</taxon>
        <taxon>eudicotyledons</taxon>
        <taxon>Gunneridae</taxon>
        <taxon>Pentapetalae</taxon>
        <taxon>rosids</taxon>
        <taxon>fabids</taxon>
        <taxon>Rosales</taxon>
        <taxon>Rosaceae</taxon>
        <taxon>Amygdaloideae</taxon>
        <taxon>Amygdaleae</taxon>
        <taxon>Prunus</taxon>
    </lineage>
</organism>
<feature type="domain" description="Purple acid phosphatase N-terminal" evidence="1">
    <location>
        <begin position="10"/>
        <end position="63"/>
    </location>
</feature>
<evidence type="ECO:0000259" key="1">
    <source>
        <dbReference type="Pfam" id="PF16656"/>
    </source>
</evidence>
<reference evidence="2 3" key="1">
    <citation type="submission" date="2018-02" db="EMBL/GenBank/DDBJ databases">
        <title>Draft genome of wild Prunus yedoensis var. nudiflora.</title>
        <authorList>
            <person name="Baek S."/>
            <person name="Kim J.-H."/>
            <person name="Choi K."/>
            <person name="Kim G.-B."/>
            <person name="Cho A."/>
            <person name="Jang H."/>
            <person name="Shin C.-H."/>
            <person name="Yu H.-J."/>
            <person name="Mun J.-H."/>
        </authorList>
    </citation>
    <scope>NUCLEOTIDE SEQUENCE [LARGE SCALE GENOMIC DNA]</scope>
    <source>
        <strain evidence="3">cv. Jeju island</strain>
        <tissue evidence="2">Leaf</tissue>
    </source>
</reference>
<dbReference type="Pfam" id="PF16656">
    <property type="entry name" value="Pur_ac_phosph_N"/>
    <property type="match status" value="1"/>
</dbReference>
<sequence>MNSPSNRVGPDQIHLSYTDADDEMRVMFLTSDAAERTVRYGPSDDSLDDVAVAHLERYEREHMCDSPANASIG</sequence>
<comment type="caution">
    <text evidence="2">The sequence shown here is derived from an EMBL/GenBank/DDBJ whole genome shotgun (WGS) entry which is preliminary data.</text>
</comment>
<dbReference type="OrthoDB" id="1710352at2759"/>
<dbReference type="STRING" id="2094558.A0A314XJF9"/>
<dbReference type="Gene3D" id="2.60.40.380">
    <property type="entry name" value="Purple acid phosphatase-like, N-terminal"/>
    <property type="match status" value="1"/>
</dbReference>
<name>A0A314XJF9_PRUYE</name>
<keyword evidence="3" id="KW-1185">Reference proteome</keyword>
<dbReference type="Proteomes" id="UP000250321">
    <property type="component" value="Unassembled WGS sequence"/>
</dbReference>
<gene>
    <name evidence="2" type="ORF">Pyn_30529</name>
</gene>
<evidence type="ECO:0000313" key="2">
    <source>
        <dbReference type="EMBL" id="PQP91603.1"/>
    </source>
</evidence>
<proteinExistence type="predicted"/>
<dbReference type="SUPFAM" id="SSF49363">
    <property type="entry name" value="Purple acid phosphatase, N-terminal domain"/>
    <property type="match status" value="1"/>
</dbReference>
<accession>A0A314XJF9</accession>
<dbReference type="InterPro" id="IPR008963">
    <property type="entry name" value="Purple_acid_Pase-like_N"/>
</dbReference>